<dbReference type="Proteomes" id="UP001642720">
    <property type="component" value="Unassembled WGS sequence"/>
</dbReference>
<evidence type="ECO:0000313" key="2">
    <source>
        <dbReference type="Proteomes" id="UP001642720"/>
    </source>
</evidence>
<keyword evidence="2" id="KW-1185">Reference proteome</keyword>
<name>A0ABY2GPS7_9HYPO</name>
<evidence type="ECO:0000313" key="1">
    <source>
        <dbReference type="EMBL" id="TFA97580.1"/>
    </source>
</evidence>
<gene>
    <name evidence="1" type="ORF">CCMA1212_010671</name>
</gene>
<dbReference type="RefSeq" id="XP_073553782.1">
    <property type="nucleotide sequence ID" value="XM_073707707.1"/>
</dbReference>
<accession>A0ABY2GPS7</accession>
<organism evidence="1 2">
    <name type="scientific">Trichoderma ghanense</name>
    <dbReference type="NCBI Taxonomy" id="65468"/>
    <lineage>
        <taxon>Eukaryota</taxon>
        <taxon>Fungi</taxon>
        <taxon>Dikarya</taxon>
        <taxon>Ascomycota</taxon>
        <taxon>Pezizomycotina</taxon>
        <taxon>Sordariomycetes</taxon>
        <taxon>Hypocreomycetidae</taxon>
        <taxon>Hypocreales</taxon>
        <taxon>Hypocreaceae</taxon>
        <taxon>Trichoderma</taxon>
    </lineage>
</organism>
<sequence length="123" mass="13579">MQTGSFPRLPSIGLIYVPTRVCFPFQQPPSRRISLLSYLGTCAPVTILAPLSKRATCAYVSFVSFGPLSTAACAERQERASSDLRFSPSSHLPLTINNRHLHPHPLRRSAILRHRGLLGPTML</sequence>
<proteinExistence type="predicted"/>
<dbReference type="GeneID" id="300582157"/>
<dbReference type="EMBL" id="PPTA01000030">
    <property type="protein sequence ID" value="TFA97580.1"/>
    <property type="molecule type" value="Genomic_DNA"/>
</dbReference>
<protein>
    <submittedName>
        <fullName evidence="1">Uncharacterized protein</fullName>
    </submittedName>
</protein>
<comment type="caution">
    <text evidence="1">The sequence shown here is derived from an EMBL/GenBank/DDBJ whole genome shotgun (WGS) entry which is preliminary data.</text>
</comment>
<reference evidence="1 2" key="1">
    <citation type="submission" date="2018-01" db="EMBL/GenBank/DDBJ databases">
        <title>Genome characterization of the sugarcane-associated fungus Trichoderma ghanense CCMA-1212 and their application in lignocelulose bioconversion.</title>
        <authorList>
            <person name="Steindorff A.S."/>
            <person name="Mendes T.D."/>
            <person name="Vilela E.S.D."/>
            <person name="Rodrigues D.S."/>
            <person name="Formighieri E.F."/>
            <person name="Melo I.S."/>
            <person name="Favaro L.C.L."/>
        </authorList>
    </citation>
    <scope>NUCLEOTIDE SEQUENCE [LARGE SCALE GENOMIC DNA]</scope>
    <source>
        <strain evidence="1 2">CCMA-1212</strain>
    </source>
</reference>